<evidence type="ECO:0000313" key="7">
    <source>
        <dbReference type="Proteomes" id="UP000758603"/>
    </source>
</evidence>
<keyword evidence="3" id="KW-0645">Protease</keyword>
<evidence type="ECO:0000256" key="2">
    <source>
        <dbReference type="ARBA" id="ARBA00022490"/>
    </source>
</evidence>
<accession>A0A9P8UT01</accession>
<reference evidence="6" key="1">
    <citation type="journal article" date="2021" name="Nat. Commun.">
        <title>Genetic determinants of endophytism in the Arabidopsis root mycobiome.</title>
        <authorList>
            <person name="Mesny F."/>
            <person name="Miyauchi S."/>
            <person name="Thiergart T."/>
            <person name="Pickel B."/>
            <person name="Atanasova L."/>
            <person name="Karlsson M."/>
            <person name="Huettel B."/>
            <person name="Barry K.W."/>
            <person name="Haridas S."/>
            <person name="Chen C."/>
            <person name="Bauer D."/>
            <person name="Andreopoulos W."/>
            <person name="Pangilinan J."/>
            <person name="LaButti K."/>
            <person name="Riley R."/>
            <person name="Lipzen A."/>
            <person name="Clum A."/>
            <person name="Drula E."/>
            <person name="Henrissat B."/>
            <person name="Kohler A."/>
            <person name="Grigoriev I.V."/>
            <person name="Martin F.M."/>
            <person name="Hacquard S."/>
        </authorList>
    </citation>
    <scope>NUCLEOTIDE SEQUENCE</scope>
    <source>
        <strain evidence="6">MPI-SDFR-AT-0073</strain>
    </source>
</reference>
<proteinExistence type="inferred from homology"/>
<dbReference type="OrthoDB" id="407146at2759"/>
<dbReference type="RefSeq" id="XP_045961714.1">
    <property type="nucleotide sequence ID" value="XM_046104650.1"/>
</dbReference>
<dbReference type="GeneID" id="70133541"/>
<dbReference type="EMBL" id="JAGPXC010000002">
    <property type="protein sequence ID" value="KAH6657480.1"/>
    <property type="molecule type" value="Genomic_DNA"/>
</dbReference>
<keyword evidence="4" id="KW-0378">Hydrolase</keyword>
<keyword evidence="5" id="KW-0788">Thiol protease</keyword>
<comment type="similarity">
    <text evidence="1">Belongs to the peptidase C15 family.</text>
</comment>
<dbReference type="PANTHER" id="PTHR23402">
    <property type="entry name" value="PROTEASE FAMILY C15 PYROGLUTAMYL-PEPTIDASE I-RELATED"/>
    <property type="match status" value="1"/>
</dbReference>
<dbReference type="GO" id="GO:0005829">
    <property type="term" value="C:cytosol"/>
    <property type="evidence" value="ECO:0007669"/>
    <property type="project" value="InterPro"/>
</dbReference>
<dbReference type="CDD" id="cd00501">
    <property type="entry name" value="Peptidase_C15"/>
    <property type="match status" value="1"/>
</dbReference>
<sequence length="297" mass="34106">MGSIDSMPNDVGRDGHEELTVLVTGFGPFKDGYPVNPSWEIASSLPQYLPWDRVKDPSHRTSTKMPRVRLLVHPQPVRVNYETVRELVPTLWDYPQQKVDLALHIGMAGPAARYSIEHRAHRDGYKHKDVDGNLLEDDKRREREGDKWIWHGAPEELLTDLDIDDIYGKWVDRSPDGPELRISEDPGRYLCDFIYFSSLAHLYKQNRPRKVLFLHVPAQGTSEFVKQGTELATQLLRSMVESEVENREEKLQTSEKATWYGCGAHIPSVLDNVSQDEWCTCEPKVEMNGKKYPPKAK</sequence>
<evidence type="ECO:0000313" key="6">
    <source>
        <dbReference type="EMBL" id="KAH6657480.1"/>
    </source>
</evidence>
<keyword evidence="2" id="KW-0963">Cytoplasm</keyword>
<dbReference type="InterPro" id="IPR016125">
    <property type="entry name" value="Peptidase_C15-like"/>
</dbReference>
<dbReference type="InterPro" id="IPR000816">
    <property type="entry name" value="Peptidase_C15"/>
</dbReference>
<comment type="caution">
    <text evidence="6">The sequence shown here is derived from an EMBL/GenBank/DDBJ whole genome shotgun (WGS) entry which is preliminary data.</text>
</comment>
<evidence type="ECO:0000256" key="5">
    <source>
        <dbReference type="ARBA" id="ARBA00022807"/>
    </source>
</evidence>
<dbReference type="GO" id="GO:0016920">
    <property type="term" value="F:pyroglutamyl-peptidase activity"/>
    <property type="evidence" value="ECO:0007669"/>
    <property type="project" value="InterPro"/>
</dbReference>
<evidence type="ECO:0000256" key="1">
    <source>
        <dbReference type="ARBA" id="ARBA00006641"/>
    </source>
</evidence>
<evidence type="ECO:0000256" key="3">
    <source>
        <dbReference type="ARBA" id="ARBA00022670"/>
    </source>
</evidence>
<dbReference type="GO" id="GO:0006508">
    <property type="term" value="P:proteolysis"/>
    <property type="evidence" value="ECO:0007669"/>
    <property type="project" value="UniProtKB-KW"/>
</dbReference>
<dbReference type="InterPro" id="IPR036440">
    <property type="entry name" value="Peptidase_C15-like_sf"/>
</dbReference>
<dbReference type="AlphaFoldDB" id="A0A9P8UT01"/>
<evidence type="ECO:0000256" key="4">
    <source>
        <dbReference type="ARBA" id="ARBA00022801"/>
    </source>
</evidence>
<keyword evidence="7" id="KW-1185">Reference proteome</keyword>
<protein>
    <submittedName>
        <fullName evidence="6">Uncharacterized protein</fullName>
    </submittedName>
</protein>
<name>A0A9P8UT01_9PEZI</name>
<dbReference type="SUPFAM" id="SSF53182">
    <property type="entry name" value="Pyrrolidone carboxyl peptidase (pyroglutamate aminopeptidase)"/>
    <property type="match status" value="1"/>
</dbReference>
<dbReference type="Pfam" id="PF01470">
    <property type="entry name" value="Peptidase_C15"/>
    <property type="match status" value="1"/>
</dbReference>
<gene>
    <name evidence="6" type="ORF">BKA67DRAFT_590955</name>
</gene>
<dbReference type="Proteomes" id="UP000758603">
    <property type="component" value="Unassembled WGS sequence"/>
</dbReference>
<organism evidence="6 7">
    <name type="scientific">Truncatella angustata</name>
    <dbReference type="NCBI Taxonomy" id="152316"/>
    <lineage>
        <taxon>Eukaryota</taxon>
        <taxon>Fungi</taxon>
        <taxon>Dikarya</taxon>
        <taxon>Ascomycota</taxon>
        <taxon>Pezizomycotina</taxon>
        <taxon>Sordariomycetes</taxon>
        <taxon>Xylariomycetidae</taxon>
        <taxon>Amphisphaeriales</taxon>
        <taxon>Sporocadaceae</taxon>
        <taxon>Truncatella</taxon>
    </lineage>
</organism>
<dbReference type="Gene3D" id="3.40.630.20">
    <property type="entry name" value="Peptidase C15, pyroglutamyl peptidase I-like"/>
    <property type="match status" value="1"/>
</dbReference>
<dbReference type="PANTHER" id="PTHR23402:SF1">
    <property type="entry name" value="PYROGLUTAMYL-PEPTIDASE I"/>
    <property type="match status" value="1"/>
</dbReference>